<dbReference type="InterPro" id="IPR036736">
    <property type="entry name" value="ACP-like_sf"/>
</dbReference>
<keyword evidence="2" id="KW-0597">Phosphoprotein</keyword>
<accession>A0ABV3AEH7</accession>
<evidence type="ECO:0000313" key="5">
    <source>
        <dbReference type="Proteomes" id="UP001551011"/>
    </source>
</evidence>
<name>A0ABV3AEH7_9ACTN</name>
<dbReference type="PANTHER" id="PTHR45527:SF1">
    <property type="entry name" value="FATTY ACID SYNTHASE"/>
    <property type="match status" value="1"/>
</dbReference>
<dbReference type="PANTHER" id="PTHR45527">
    <property type="entry name" value="NONRIBOSOMAL PEPTIDE SYNTHETASE"/>
    <property type="match status" value="1"/>
</dbReference>
<comment type="caution">
    <text evidence="4">The sequence shown here is derived from an EMBL/GenBank/DDBJ whole genome shotgun (WGS) entry which is preliminary data.</text>
</comment>
<evidence type="ECO:0000256" key="2">
    <source>
        <dbReference type="ARBA" id="ARBA00022553"/>
    </source>
</evidence>
<evidence type="ECO:0000259" key="3">
    <source>
        <dbReference type="PROSITE" id="PS50075"/>
    </source>
</evidence>
<keyword evidence="1" id="KW-0596">Phosphopantetheine</keyword>
<sequence length="96" mass="10537">TTTHTHTHQPTTDAEKLIATIWTDVLDHPNPDIHANFFALGGHSLLATRIISRLRTTLTPHIPLALIFDNPTIHTMAAAIAHLVPAPDATDERTPR</sequence>
<dbReference type="PROSITE" id="PS50075">
    <property type="entry name" value="CARRIER"/>
    <property type="match status" value="1"/>
</dbReference>
<dbReference type="SMART" id="SM00823">
    <property type="entry name" value="PKS_PP"/>
    <property type="match status" value="1"/>
</dbReference>
<dbReference type="RefSeq" id="WP_359258832.1">
    <property type="nucleotide sequence ID" value="NZ_JBFAEG010000019.1"/>
</dbReference>
<proteinExistence type="predicted"/>
<evidence type="ECO:0000313" key="4">
    <source>
        <dbReference type="EMBL" id="MEU5710342.1"/>
    </source>
</evidence>
<protein>
    <submittedName>
        <fullName evidence="4">Phosphopantetheine-binding protein</fullName>
    </submittedName>
</protein>
<dbReference type="InterPro" id="IPR020806">
    <property type="entry name" value="PKS_PP-bd"/>
</dbReference>
<dbReference type="Proteomes" id="UP001551011">
    <property type="component" value="Unassembled WGS sequence"/>
</dbReference>
<dbReference type="InterPro" id="IPR006162">
    <property type="entry name" value="Ppantetheine_attach_site"/>
</dbReference>
<dbReference type="PROSITE" id="PS00012">
    <property type="entry name" value="PHOSPHOPANTETHEINE"/>
    <property type="match status" value="1"/>
</dbReference>
<gene>
    <name evidence="4" type="ORF">AB0H04_26280</name>
</gene>
<reference evidence="4 5" key="1">
    <citation type="submission" date="2024-06" db="EMBL/GenBank/DDBJ databases">
        <title>The Natural Products Discovery Center: Release of the First 8490 Sequenced Strains for Exploring Actinobacteria Biosynthetic Diversity.</title>
        <authorList>
            <person name="Kalkreuter E."/>
            <person name="Kautsar S.A."/>
            <person name="Yang D."/>
            <person name="Bader C.D."/>
            <person name="Teijaro C.N."/>
            <person name="Fluegel L."/>
            <person name="Davis C.M."/>
            <person name="Simpson J.R."/>
            <person name="Lauterbach L."/>
            <person name="Steele A.D."/>
            <person name="Gui C."/>
            <person name="Meng S."/>
            <person name="Li G."/>
            <person name="Viehrig K."/>
            <person name="Ye F."/>
            <person name="Su P."/>
            <person name="Kiefer A.F."/>
            <person name="Nichols A."/>
            <person name="Cepeda A.J."/>
            <person name="Yan W."/>
            <person name="Fan B."/>
            <person name="Jiang Y."/>
            <person name="Adhikari A."/>
            <person name="Zheng C.-J."/>
            <person name="Schuster L."/>
            <person name="Cowan T.M."/>
            <person name="Smanski M.J."/>
            <person name="Chevrette M.G."/>
            <person name="De Carvalho L.P.S."/>
            <person name="Shen B."/>
        </authorList>
    </citation>
    <scope>NUCLEOTIDE SEQUENCE [LARGE SCALE GENOMIC DNA]</scope>
    <source>
        <strain evidence="4 5">NPDC020594</strain>
    </source>
</reference>
<dbReference type="Pfam" id="PF00550">
    <property type="entry name" value="PP-binding"/>
    <property type="match status" value="1"/>
</dbReference>
<feature type="domain" description="Carrier" evidence="3">
    <location>
        <begin position="9"/>
        <end position="84"/>
    </location>
</feature>
<feature type="non-terminal residue" evidence="4">
    <location>
        <position position="1"/>
    </location>
</feature>
<dbReference type="InterPro" id="IPR009081">
    <property type="entry name" value="PP-bd_ACP"/>
</dbReference>
<dbReference type="SUPFAM" id="SSF47336">
    <property type="entry name" value="ACP-like"/>
    <property type="match status" value="1"/>
</dbReference>
<dbReference type="Gene3D" id="1.10.1200.10">
    <property type="entry name" value="ACP-like"/>
    <property type="match status" value="1"/>
</dbReference>
<evidence type="ECO:0000256" key="1">
    <source>
        <dbReference type="ARBA" id="ARBA00022450"/>
    </source>
</evidence>
<organism evidence="4 5">
    <name type="scientific">Streptomyces flaveolus</name>
    <dbReference type="NCBI Taxonomy" id="67297"/>
    <lineage>
        <taxon>Bacteria</taxon>
        <taxon>Bacillati</taxon>
        <taxon>Actinomycetota</taxon>
        <taxon>Actinomycetes</taxon>
        <taxon>Kitasatosporales</taxon>
        <taxon>Streptomycetaceae</taxon>
        <taxon>Streptomyces</taxon>
    </lineage>
</organism>
<dbReference type="EMBL" id="JBFAEG010000019">
    <property type="protein sequence ID" value="MEU5710342.1"/>
    <property type="molecule type" value="Genomic_DNA"/>
</dbReference>
<keyword evidence="5" id="KW-1185">Reference proteome</keyword>